<dbReference type="AlphaFoldDB" id="A0A0D2LMP1"/>
<dbReference type="Proteomes" id="UP000054498">
    <property type="component" value="Unassembled WGS sequence"/>
</dbReference>
<feature type="active site" description="Nucleophile" evidence="2">
    <location>
        <position position="19"/>
    </location>
</feature>
<dbReference type="GO" id="GO:0019433">
    <property type="term" value="P:triglyceride catabolic process"/>
    <property type="evidence" value="ECO:0007669"/>
    <property type="project" value="TreeGrafter"/>
</dbReference>
<dbReference type="InterPro" id="IPR016035">
    <property type="entry name" value="Acyl_Trfase/lysoPLipase"/>
</dbReference>
<keyword evidence="2" id="KW-0378">Hydrolase</keyword>
<dbReference type="OrthoDB" id="197155at2759"/>
<feature type="short sequence motif" description="GXSXG" evidence="2">
    <location>
        <begin position="17"/>
        <end position="21"/>
    </location>
</feature>
<evidence type="ECO:0000256" key="1">
    <source>
        <dbReference type="ARBA" id="ARBA00023098"/>
    </source>
</evidence>
<dbReference type="EMBL" id="KK100249">
    <property type="protein sequence ID" value="KIZ07564.1"/>
    <property type="molecule type" value="Genomic_DNA"/>
</dbReference>
<proteinExistence type="predicted"/>
<evidence type="ECO:0000259" key="3">
    <source>
        <dbReference type="PROSITE" id="PS51635"/>
    </source>
</evidence>
<dbReference type="InterPro" id="IPR033562">
    <property type="entry name" value="PLPL"/>
</dbReference>
<dbReference type="GO" id="GO:0005737">
    <property type="term" value="C:cytoplasm"/>
    <property type="evidence" value="ECO:0007669"/>
    <property type="project" value="TreeGrafter"/>
</dbReference>
<dbReference type="GO" id="GO:0004806">
    <property type="term" value="F:triacylglycerol lipase activity"/>
    <property type="evidence" value="ECO:0007669"/>
    <property type="project" value="TreeGrafter"/>
</dbReference>
<protein>
    <recommendedName>
        <fullName evidence="3">PNPLA domain-containing protein</fullName>
    </recommendedName>
</protein>
<organism evidence="4 5">
    <name type="scientific">Monoraphidium neglectum</name>
    <dbReference type="NCBI Taxonomy" id="145388"/>
    <lineage>
        <taxon>Eukaryota</taxon>
        <taxon>Viridiplantae</taxon>
        <taxon>Chlorophyta</taxon>
        <taxon>core chlorophytes</taxon>
        <taxon>Chlorophyceae</taxon>
        <taxon>CS clade</taxon>
        <taxon>Sphaeropleales</taxon>
        <taxon>Selenastraceae</taxon>
        <taxon>Monoraphidium</taxon>
    </lineage>
</organism>
<feature type="active site" description="Proton acceptor" evidence="2">
    <location>
        <position position="138"/>
    </location>
</feature>
<dbReference type="PANTHER" id="PTHR12406:SF45">
    <property type="entry name" value="PATATIN"/>
    <property type="match status" value="1"/>
</dbReference>
<keyword evidence="1 2" id="KW-0443">Lipid metabolism</keyword>
<dbReference type="RefSeq" id="XP_013906583.1">
    <property type="nucleotide sequence ID" value="XM_014051129.1"/>
</dbReference>
<feature type="domain" description="PNPLA" evidence="3">
    <location>
        <begin position="1"/>
        <end position="155"/>
    </location>
</feature>
<dbReference type="KEGG" id="mng:MNEG_0379"/>
<evidence type="ECO:0000256" key="2">
    <source>
        <dbReference type="PROSITE-ProRule" id="PRU01161"/>
    </source>
</evidence>
<dbReference type="InterPro" id="IPR002641">
    <property type="entry name" value="PNPLA_dom"/>
</dbReference>
<sequence length="218" mass="24335">MQHLASRFDLTRVPMAGASGGALCAVLARCGVDPEVVTESAYQLSLDHNIWERPLGLVGVWGRIIEAWLGQLLPEDAAERCSGGLGVVVTRLPSCRQELIEEYESKEDLINCCMASAHVPLLLDLKISRRLRGAKCVDGSFPDFFTNENSPYLLRGGALVFDYFHDPNIVRNGRMDMLQLKEYSELKKIVRLGAHYAQRLEEEGAFEPYDLEPVLKKA</sequence>
<comment type="caution">
    <text evidence="2">Lacks conserved residue(s) required for the propagation of feature annotation.</text>
</comment>
<reference evidence="4 5" key="1">
    <citation type="journal article" date="2013" name="BMC Genomics">
        <title>Reconstruction of the lipid metabolism for the microalga Monoraphidium neglectum from its genome sequence reveals characteristics suitable for biofuel production.</title>
        <authorList>
            <person name="Bogen C."/>
            <person name="Al-Dilaimi A."/>
            <person name="Albersmeier A."/>
            <person name="Wichmann J."/>
            <person name="Grundmann M."/>
            <person name="Rupp O."/>
            <person name="Lauersen K.J."/>
            <person name="Blifernez-Klassen O."/>
            <person name="Kalinowski J."/>
            <person name="Goesmann A."/>
            <person name="Mussgnug J.H."/>
            <person name="Kruse O."/>
        </authorList>
    </citation>
    <scope>NUCLEOTIDE SEQUENCE [LARGE SCALE GENOMIC DNA]</scope>
    <source>
        <strain evidence="4 5">SAG 48.87</strain>
    </source>
</reference>
<dbReference type="SUPFAM" id="SSF52151">
    <property type="entry name" value="FabD/lysophospholipase-like"/>
    <property type="match status" value="1"/>
</dbReference>
<dbReference type="GO" id="GO:0055088">
    <property type="term" value="P:lipid homeostasis"/>
    <property type="evidence" value="ECO:0007669"/>
    <property type="project" value="TreeGrafter"/>
</dbReference>
<dbReference type="PANTHER" id="PTHR12406">
    <property type="entry name" value="CALCIUM-INDEPENDENT PHOSPHOLIPASE A2 IPLA2 -RELATED"/>
    <property type="match status" value="1"/>
</dbReference>
<evidence type="ECO:0000313" key="5">
    <source>
        <dbReference type="Proteomes" id="UP000054498"/>
    </source>
</evidence>
<gene>
    <name evidence="4" type="ORF">MNEG_0379</name>
</gene>
<dbReference type="PROSITE" id="PS51635">
    <property type="entry name" value="PNPLA"/>
    <property type="match status" value="1"/>
</dbReference>
<accession>A0A0D2LMP1</accession>
<keyword evidence="5" id="KW-1185">Reference proteome</keyword>
<dbReference type="GeneID" id="25726497"/>
<name>A0A0D2LMP1_9CHLO</name>
<dbReference type="GO" id="GO:0005811">
    <property type="term" value="C:lipid droplet"/>
    <property type="evidence" value="ECO:0007669"/>
    <property type="project" value="TreeGrafter"/>
</dbReference>
<evidence type="ECO:0000313" key="4">
    <source>
        <dbReference type="EMBL" id="KIZ07564.1"/>
    </source>
</evidence>
<keyword evidence="2" id="KW-0442">Lipid degradation</keyword>
<dbReference type="GO" id="GO:0016020">
    <property type="term" value="C:membrane"/>
    <property type="evidence" value="ECO:0007669"/>
    <property type="project" value="TreeGrafter"/>
</dbReference>